<proteinExistence type="predicted"/>
<dbReference type="EMBL" id="VTZN01000130">
    <property type="protein sequence ID" value="KAA1248793.1"/>
    <property type="molecule type" value="Genomic_DNA"/>
</dbReference>
<evidence type="ECO:0000313" key="4">
    <source>
        <dbReference type="Proteomes" id="UP000324701"/>
    </source>
</evidence>
<dbReference type="NCBIfam" id="TIGR01554">
    <property type="entry name" value="major_cap_HK97"/>
    <property type="match status" value="2"/>
</dbReference>
<dbReference type="Pfam" id="PF05065">
    <property type="entry name" value="Phage_capsid"/>
    <property type="match status" value="1"/>
</dbReference>
<dbReference type="Gene3D" id="3.30.2320.10">
    <property type="entry name" value="hypothetical protein PF0899 domain"/>
    <property type="match status" value="1"/>
</dbReference>
<dbReference type="InterPro" id="IPR054612">
    <property type="entry name" value="Phage_capsid-like_C"/>
</dbReference>
<comment type="subcellular location">
    <subcellularLocation>
        <location evidence="1">Virion</location>
    </subcellularLocation>
</comment>
<dbReference type="SUPFAM" id="SSF56563">
    <property type="entry name" value="Major capsid protein gp5"/>
    <property type="match status" value="2"/>
</dbReference>
<name>A0A5B1BN21_MYCSI</name>
<evidence type="ECO:0000313" key="3">
    <source>
        <dbReference type="EMBL" id="KAA1248793.1"/>
    </source>
</evidence>
<comment type="caution">
    <text evidence="3">The sequence shown here is derived from an EMBL/GenBank/DDBJ whole genome shotgun (WGS) entry which is preliminary data.</text>
</comment>
<dbReference type="AlphaFoldDB" id="A0A5B1BN21"/>
<protein>
    <submittedName>
        <fullName evidence="3">Phage major capsid protein</fullName>
    </submittedName>
</protein>
<gene>
    <name evidence="3" type="ORF">F0Q45_18600</name>
</gene>
<dbReference type="RefSeq" id="WP_149655338.1">
    <property type="nucleotide sequence ID" value="NZ_VTZN01000130.1"/>
</dbReference>
<reference evidence="3 4" key="1">
    <citation type="submission" date="2019-09" db="EMBL/GenBank/DDBJ databases">
        <title>Report of infection by Mycobacterium simiae a patient suffering from pulmonary tuberculosis.</title>
        <authorList>
            <person name="Mohanty P.S."/>
            <person name="Bansal A.K."/>
            <person name="Singh H."/>
            <person name="Sharma S."/>
            <person name="Patil S.A."/>
            <person name="Upadhaya P."/>
            <person name="Singh P.K."/>
            <person name="Kumar D."/>
            <person name="Kumar S."/>
            <person name="Singh R.K."/>
            <person name="Chaudhary B."/>
        </authorList>
    </citation>
    <scope>NUCLEOTIDE SEQUENCE [LARGE SCALE GENOMIC DNA]</scope>
    <source>
        <strain evidence="3 4">JAL-560-SIM</strain>
    </source>
</reference>
<evidence type="ECO:0000259" key="2">
    <source>
        <dbReference type="Pfam" id="PF05065"/>
    </source>
</evidence>
<dbReference type="OrthoDB" id="9806592at2"/>
<dbReference type="InterPro" id="IPR024455">
    <property type="entry name" value="Phage_capsid"/>
</dbReference>
<dbReference type="Proteomes" id="UP000324701">
    <property type="component" value="Unassembled WGS sequence"/>
</dbReference>
<organism evidence="3 4">
    <name type="scientific">Mycobacterium simiae</name>
    <name type="common">Mycobacterium habana</name>
    <dbReference type="NCBI Taxonomy" id="1784"/>
    <lineage>
        <taxon>Bacteria</taxon>
        <taxon>Bacillati</taxon>
        <taxon>Actinomycetota</taxon>
        <taxon>Actinomycetes</taxon>
        <taxon>Mycobacteriales</taxon>
        <taxon>Mycobacteriaceae</taxon>
        <taxon>Mycobacterium</taxon>
        <taxon>Mycobacterium simiae complex</taxon>
    </lineage>
</organism>
<sequence>MVESAAANPQLLAEQVSSLLVQPLEAASVVLSSGPRIFDTSGVLRIPKLTKSSTVGFVGENELIPSDHDTTFDEVVLMPTERKSIKVIERYSRELARQAVIGIDATLKNRLVKVVSDKLDTALLAGKGQATNEVQTVTVAPGGNPFTLAFRGQATGSLANAATASAVQTALQGLSTIGSGNATVVGANGGPYTVTFAGALAATAVDQLDAVGATVVTTTEGESANGITGLINQPGVQTGVLDVTNADSLLDAIALASAAEVTPTRWFVNGTDFIALRKLKEQTGSAKYLLESDVTSGPTYRLFGVPVTVTNKLKQGKAVLADTSQIAIARDLAPSVTILSERYADYDQIGIRVVTRYDLGLLHPEAVIVLTAA</sequence>
<accession>A0A5B1BN21</accession>
<evidence type="ECO:0000256" key="1">
    <source>
        <dbReference type="ARBA" id="ARBA00004328"/>
    </source>
</evidence>
<feature type="domain" description="Phage capsid-like C-terminal" evidence="2">
    <location>
        <begin position="11"/>
        <end position="371"/>
    </location>
</feature>
<keyword evidence="4" id="KW-1185">Reference proteome</keyword>